<reference evidence="1" key="1">
    <citation type="submission" date="2021-02" db="EMBL/GenBank/DDBJ databases">
        <authorList>
            <person name="Nowell W R."/>
        </authorList>
    </citation>
    <scope>NUCLEOTIDE SEQUENCE</scope>
</reference>
<dbReference type="EMBL" id="CAJNOI010006085">
    <property type="protein sequence ID" value="CAF1574460.1"/>
    <property type="molecule type" value="Genomic_DNA"/>
</dbReference>
<feature type="non-terminal residue" evidence="1">
    <location>
        <position position="1"/>
    </location>
</feature>
<evidence type="ECO:0000313" key="1">
    <source>
        <dbReference type="EMBL" id="CAF1574460.1"/>
    </source>
</evidence>
<organism evidence="1 4">
    <name type="scientific">Adineta steineri</name>
    <dbReference type="NCBI Taxonomy" id="433720"/>
    <lineage>
        <taxon>Eukaryota</taxon>
        <taxon>Metazoa</taxon>
        <taxon>Spiralia</taxon>
        <taxon>Gnathifera</taxon>
        <taxon>Rotifera</taxon>
        <taxon>Eurotatoria</taxon>
        <taxon>Bdelloidea</taxon>
        <taxon>Adinetida</taxon>
        <taxon>Adinetidae</taxon>
        <taxon>Adineta</taxon>
    </lineage>
</organism>
<keyword evidence="3" id="KW-1185">Reference proteome</keyword>
<dbReference type="OrthoDB" id="95390at2759"/>
<sequence>DYTGAIAYLEFCRQSEKEVKDLDLWLAFAAFHAGDYQRASDKHNAIIQQFSLIDWSGKPLKLEVNNKYDYMTLVTTESWATLIKNILIAAIKPKCIPIKLKIETVKDEINRTIISADNIKQIHYAYQQFIIIGYLLHPSYLHIE</sequence>
<evidence type="ECO:0000313" key="2">
    <source>
        <dbReference type="EMBL" id="CAF1670583.1"/>
    </source>
</evidence>
<dbReference type="EMBL" id="CAJNOM010006501">
    <property type="protein sequence ID" value="CAF1670583.1"/>
    <property type="molecule type" value="Genomic_DNA"/>
</dbReference>
<evidence type="ECO:0000313" key="4">
    <source>
        <dbReference type="Proteomes" id="UP000663877"/>
    </source>
</evidence>
<dbReference type="Proteomes" id="UP000663832">
    <property type="component" value="Unassembled WGS sequence"/>
</dbReference>
<name>A0A815YVJ5_9BILA</name>
<comment type="caution">
    <text evidence="1">The sequence shown here is derived from an EMBL/GenBank/DDBJ whole genome shotgun (WGS) entry which is preliminary data.</text>
</comment>
<evidence type="ECO:0000313" key="3">
    <source>
        <dbReference type="Proteomes" id="UP000663832"/>
    </source>
</evidence>
<dbReference type="Proteomes" id="UP000663877">
    <property type="component" value="Unassembled WGS sequence"/>
</dbReference>
<dbReference type="AlphaFoldDB" id="A0A815YVJ5"/>
<protein>
    <submittedName>
        <fullName evidence="1">Uncharacterized protein</fullName>
    </submittedName>
</protein>
<gene>
    <name evidence="1" type="ORF">BJG266_LOCUS48061</name>
    <name evidence="2" type="ORF">QVE165_LOCUS65116</name>
</gene>
<proteinExistence type="predicted"/>
<accession>A0A815YVJ5</accession>